<dbReference type="InterPro" id="IPR045584">
    <property type="entry name" value="Pilin-like"/>
</dbReference>
<name>A0A1F5QD34_9BACT</name>
<evidence type="ECO:0000256" key="4">
    <source>
        <dbReference type="ARBA" id="ARBA00022989"/>
    </source>
</evidence>
<keyword evidence="4 6" id="KW-1133">Transmembrane helix</keyword>
<dbReference type="GO" id="GO:0015627">
    <property type="term" value="C:type II protein secretion system complex"/>
    <property type="evidence" value="ECO:0007669"/>
    <property type="project" value="InterPro"/>
</dbReference>
<keyword evidence="5 6" id="KW-0472">Membrane</keyword>
<organism evidence="7 8">
    <name type="scientific">Candidatus Doudnabacteria bacterium RIFCSPLOWO2_02_FULL_48_13</name>
    <dbReference type="NCBI Taxonomy" id="1817845"/>
    <lineage>
        <taxon>Bacteria</taxon>
        <taxon>Candidatus Doudnaibacteriota</taxon>
    </lineage>
</organism>
<dbReference type="PANTHER" id="PTHR30093:SF44">
    <property type="entry name" value="TYPE II SECRETION SYSTEM CORE PROTEIN G"/>
    <property type="match status" value="1"/>
</dbReference>
<evidence type="ECO:0000313" key="8">
    <source>
        <dbReference type="Proteomes" id="UP000177235"/>
    </source>
</evidence>
<evidence type="ECO:0000256" key="6">
    <source>
        <dbReference type="SAM" id="Phobius"/>
    </source>
</evidence>
<dbReference type="Proteomes" id="UP000177235">
    <property type="component" value="Unassembled WGS sequence"/>
</dbReference>
<evidence type="ECO:0008006" key="9">
    <source>
        <dbReference type="Google" id="ProtNLM"/>
    </source>
</evidence>
<dbReference type="PANTHER" id="PTHR30093">
    <property type="entry name" value="GENERAL SECRETION PATHWAY PROTEIN G"/>
    <property type="match status" value="1"/>
</dbReference>
<sequence>MKNRSGFTPFEIARPKGQRARFLTGFTLIELLVVISIIGLLASVVLVSLNAARAKARDTKRKADLAQIVKALELYYDQYGVYPPFRASNTCGGVRNDWATSYCSDPNWLSTDSNFLQFLPKPPLDPLNILSTIQPGQDTPWWEAYTYTYGVSANGQVYDLLTSLESSGDRDRCDFKFWKSQAVWLDSICWSSGVFPRADQIYSVK</sequence>
<dbReference type="AlphaFoldDB" id="A0A1F5QD34"/>
<evidence type="ECO:0000256" key="1">
    <source>
        <dbReference type="ARBA" id="ARBA00004167"/>
    </source>
</evidence>
<keyword evidence="2" id="KW-0488">Methylation</keyword>
<keyword evidence="3 6" id="KW-0812">Transmembrane</keyword>
<dbReference type="NCBIfam" id="TIGR02532">
    <property type="entry name" value="IV_pilin_GFxxxE"/>
    <property type="match status" value="1"/>
</dbReference>
<dbReference type="PRINTS" id="PR00813">
    <property type="entry name" value="BCTERIALGSPG"/>
</dbReference>
<dbReference type="InterPro" id="IPR012902">
    <property type="entry name" value="N_methyl_site"/>
</dbReference>
<evidence type="ECO:0000256" key="3">
    <source>
        <dbReference type="ARBA" id="ARBA00022692"/>
    </source>
</evidence>
<evidence type="ECO:0000256" key="5">
    <source>
        <dbReference type="ARBA" id="ARBA00023136"/>
    </source>
</evidence>
<feature type="transmembrane region" description="Helical" evidence="6">
    <location>
        <begin position="31"/>
        <end position="52"/>
    </location>
</feature>
<dbReference type="EMBL" id="MFFF01000001">
    <property type="protein sequence ID" value="OGF00124.1"/>
    <property type="molecule type" value="Genomic_DNA"/>
</dbReference>
<dbReference type="SUPFAM" id="SSF54523">
    <property type="entry name" value="Pili subunits"/>
    <property type="match status" value="1"/>
</dbReference>
<comment type="caution">
    <text evidence="7">The sequence shown here is derived from an EMBL/GenBank/DDBJ whole genome shotgun (WGS) entry which is preliminary data.</text>
</comment>
<dbReference type="Pfam" id="PF07963">
    <property type="entry name" value="N_methyl"/>
    <property type="match status" value="1"/>
</dbReference>
<dbReference type="PROSITE" id="PS00409">
    <property type="entry name" value="PROKAR_NTER_METHYL"/>
    <property type="match status" value="1"/>
</dbReference>
<dbReference type="InterPro" id="IPR000983">
    <property type="entry name" value="Bac_GSPG_pilin"/>
</dbReference>
<evidence type="ECO:0000256" key="2">
    <source>
        <dbReference type="ARBA" id="ARBA00022481"/>
    </source>
</evidence>
<dbReference type="Gene3D" id="3.30.700.10">
    <property type="entry name" value="Glycoprotein, Type 4 Pilin"/>
    <property type="match status" value="1"/>
</dbReference>
<protein>
    <recommendedName>
        <fullName evidence="9">Type II secretion system protein GspG C-terminal domain-containing protein</fullName>
    </recommendedName>
</protein>
<dbReference type="GO" id="GO:0015628">
    <property type="term" value="P:protein secretion by the type II secretion system"/>
    <property type="evidence" value="ECO:0007669"/>
    <property type="project" value="InterPro"/>
</dbReference>
<accession>A0A1F5QD34</accession>
<gene>
    <name evidence="7" type="ORF">A3J05_03435</name>
</gene>
<reference evidence="7 8" key="1">
    <citation type="journal article" date="2016" name="Nat. Commun.">
        <title>Thousands of microbial genomes shed light on interconnected biogeochemical processes in an aquifer system.</title>
        <authorList>
            <person name="Anantharaman K."/>
            <person name="Brown C.T."/>
            <person name="Hug L.A."/>
            <person name="Sharon I."/>
            <person name="Castelle C.J."/>
            <person name="Probst A.J."/>
            <person name="Thomas B.C."/>
            <person name="Singh A."/>
            <person name="Wilkins M.J."/>
            <person name="Karaoz U."/>
            <person name="Brodie E.L."/>
            <person name="Williams K.H."/>
            <person name="Hubbard S.S."/>
            <person name="Banfield J.F."/>
        </authorList>
    </citation>
    <scope>NUCLEOTIDE SEQUENCE [LARGE SCALE GENOMIC DNA]</scope>
</reference>
<dbReference type="GO" id="GO:0016020">
    <property type="term" value="C:membrane"/>
    <property type="evidence" value="ECO:0007669"/>
    <property type="project" value="UniProtKB-SubCell"/>
</dbReference>
<evidence type="ECO:0000313" key="7">
    <source>
        <dbReference type="EMBL" id="OGF00124.1"/>
    </source>
</evidence>
<comment type="subcellular location">
    <subcellularLocation>
        <location evidence="1">Membrane</location>
        <topology evidence="1">Single-pass membrane protein</topology>
    </subcellularLocation>
</comment>
<proteinExistence type="predicted"/>